<name>A0A9P6MTQ5_9FUNG</name>
<feature type="compositionally biased region" description="Low complexity" evidence="1">
    <location>
        <begin position="247"/>
        <end position="262"/>
    </location>
</feature>
<comment type="caution">
    <text evidence="3">The sequence shown here is derived from an EMBL/GenBank/DDBJ whole genome shotgun (WGS) entry which is preliminary data.</text>
</comment>
<dbReference type="EMBL" id="JAAAID010001017">
    <property type="protein sequence ID" value="KAG0012226.1"/>
    <property type="molecule type" value="Genomic_DNA"/>
</dbReference>
<feature type="compositionally biased region" description="Polar residues" evidence="1">
    <location>
        <begin position="329"/>
        <end position="343"/>
    </location>
</feature>
<evidence type="ECO:0000313" key="3">
    <source>
        <dbReference type="EMBL" id="KAG0012226.1"/>
    </source>
</evidence>
<keyword evidence="2" id="KW-0812">Transmembrane</keyword>
<feature type="transmembrane region" description="Helical" evidence="2">
    <location>
        <begin position="78"/>
        <end position="99"/>
    </location>
</feature>
<feature type="compositionally biased region" description="Basic and acidic residues" evidence="1">
    <location>
        <begin position="165"/>
        <end position="194"/>
    </location>
</feature>
<feature type="compositionally biased region" description="Polar residues" evidence="1">
    <location>
        <begin position="62"/>
        <end position="71"/>
    </location>
</feature>
<feature type="compositionally biased region" description="Low complexity" evidence="1">
    <location>
        <begin position="1"/>
        <end position="60"/>
    </location>
</feature>
<keyword evidence="2" id="KW-0472">Membrane</keyword>
<evidence type="ECO:0000256" key="2">
    <source>
        <dbReference type="SAM" id="Phobius"/>
    </source>
</evidence>
<keyword evidence="2" id="KW-1133">Transmembrane helix</keyword>
<feature type="compositionally biased region" description="Pro residues" evidence="1">
    <location>
        <begin position="345"/>
        <end position="357"/>
    </location>
</feature>
<feature type="region of interest" description="Disordered" evidence="1">
    <location>
        <begin position="1"/>
        <end position="71"/>
    </location>
</feature>
<feature type="compositionally biased region" description="Polar residues" evidence="1">
    <location>
        <begin position="436"/>
        <end position="446"/>
    </location>
</feature>
<feature type="compositionally biased region" description="Low complexity" evidence="1">
    <location>
        <begin position="222"/>
        <end position="236"/>
    </location>
</feature>
<keyword evidence="4" id="KW-1185">Reference proteome</keyword>
<feature type="compositionally biased region" description="Polar residues" evidence="1">
    <location>
        <begin position="286"/>
        <end position="301"/>
    </location>
</feature>
<proteinExistence type="predicted"/>
<feature type="compositionally biased region" description="Polar residues" evidence="1">
    <location>
        <begin position="360"/>
        <end position="381"/>
    </location>
</feature>
<gene>
    <name evidence="3" type="ORF">BGZ80_000109</name>
</gene>
<feature type="compositionally biased region" description="Basic and acidic residues" evidence="1">
    <location>
        <begin position="111"/>
        <end position="121"/>
    </location>
</feature>
<evidence type="ECO:0000313" key="4">
    <source>
        <dbReference type="Proteomes" id="UP000703661"/>
    </source>
</evidence>
<accession>A0A9P6MTQ5</accession>
<protein>
    <submittedName>
        <fullName evidence="3">Uncharacterized protein</fullName>
    </submittedName>
</protein>
<dbReference type="AlphaFoldDB" id="A0A9P6MTQ5"/>
<sequence length="446" mass="47918">MAATTTTSKPKSTKTTTASKATATSKVTSSATHSSTQHVSSSSSASTSTISSSGTLGPSPSAQPESTNADKSGLSTPAIAGIAAAGGLIVLFILSIFICKKRRAHQYAKRDFGYDPNRDPIDPNDMFSPDNKYDQSNSSPHSRPPPPHNGSEFVTYPLAVLGADQQRDTKPRLADSDQDPRNQYEHQHHGDHIQSHFNPESPDLRTHPVVGTPNSRAPTLPPLSTTQSSSNTGSSPPMSPSQRAKLNNQRQNNSQGSNSPRSPRSHLQQHPLDSRSEPESFVVNDMGNQFVLQNGNTSPSRQVMDRGRGGVDQEGSLRQPDISYRQLPMMNQESSVIGMGSQNPSPQPGPYYRPPGSPSIQQRNVGTGPNNIGGSPYSSPRNGPMHYSSGSPLMQYQYPPQVGPMYSPQQRPPYPGGGPVRSPPLGAQRGPGYAQANPNYRPYTNY</sequence>
<evidence type="ECO:0000256" key="1">
    <source>
        <dbReference type="SAM" id="MobiDB-lite"/>
    </source>
</evidence>
<organism evidence="3 4">
    <name type="scientific">Entomortierella chlamydospora</name>
    <dbReference type="NCBI Taxonomy" id="101097"/>
    <lineage>
        <taxon>Eukaryota</taxon>
        <taxon>Fungi</taxon>
        <taxon>Fungi incertae sedis</taxon>
        <taxon>Mucoromycota</taxon>
        <taxon>Mortierellomycotina</taxon>
        <taxon>Mortierellomycetes</taxon>
        <taxon>Mortierellales</taxon>
        <taxon>Mortierellaceae</taxon>
        <taxon>Entomortierella</taxon>
    </lineage>
</organism>
<reference evidence="3" key="1">
    <citation type="journal article" date="2020" name="Fungal Divers.">
        <title>Resolving the Mortierellaceae phylogeny through synthesis of multi-gene phylogenetics and phylogenomics.</title>
        <authorList>
            <person name="Vandepol N."/>
            <person name="Liber J."/>
            <person name="Desiro A."/>
            <person name="Na H."/>
            <person name="Kennedy M."/>
            <person name="Barry K."/>
            <person name="Grigoriev I.V."/>
            <person name="Miller A.N."/>
            <person name="O'Donnell K."/>
            <person name="Stajich J.E."/>
            <person name="Bonito G."/>
        </authorList>
    </citation>
    <scope>NUCLEOTIDE SEQUENCE</scope>
    <source>
        <strain evidence="3">NRRL 2769</strain>
    </source>
</reference>
<dbReference type="Proteomes" id="UP000703661">
    <property type="component" value="Unassembled WGS sequence"/>
</dbReference>
<feature type="region of interest" description="Disordered" evidence="1">
    <location>
        <begin position="111"/>
        <end position="446"/>
    </location>
</feature>